<dbReference type="AlphaFoldDB" id="A0A8J9VHN3"/>
<dbReference type="Proteomes" id="UP000838878">
    <property type="component" value="Chromosome 6"/>
</dbReference>
<evidence type="ECO:0000313" key="3">
    <source>
        <dbReference type="Proteomes" id="UP000838878"/>
    </source>
</evidence>
<protein>
    <submittedName>
        <fullName evidence="2">Uncharacterized protein</fullName>
    </submittedName>
</protein>
<feature type="non-terminal residue" evidence="2">
    <location>
        <position position="113"/>
    </location>
</feature>
<evidence type="ECO:0000313" key="2">
    <source>
        <dbReference type="EMBL" id="CAH0726530.1"/>
    </source>
</evidence>
<dbReference type="EMBL" id="OV170226">
    <property type="protein sequence ID" value="CAH0726530.1"/>
    <property type="molecule type" value="Genomic_DNA"/>
</dbReference>
<evidence type="ECO:0000256" key="1">
    <source>
        <dbReference type="SAM" id="MobiDB-lite"/>
    </source>
</evidence>
<proteinExistence type="predicted"/>
<keyword evidence="3" id="KW-1185">Reference proteome</keyword>
<feature type="compositionally biased region" description="Basic residues" evidence="1">
    <location>
        <begin position="102"/>
        <end position="113"/>
    </location>
</feature>
<sequence length="113" mass="12742">MTVERDSYFAYNLGSSSTAGLGRVGIYFWRQDCEENAIASTTPTYTQSNERYIPACKRRWRDALVQQSCRVARGRLAAGGQQCVVGSSSRPRPAPHAAFHACARRRRRESRRS</sequence>
<name>A0A8J9VHN3_9NEOP</name>
<organism evidence="2 3">
    <name type="scientific">Brenthis ino</name>
    <name type="common">lesser marbled fritillary</name>
    <dbReference type="NCBI Taxonomy" id="405034"/>
    <lineage>
        <taxon>Eukaryota</taxon>
        <taxon>Metazoa</taxon>
        <taxon>Ecdysozoa</taxon>
        <taxon>Arthropoda</taxon>
        <taxon>Hexapoda</taxon>
        <taxon>Insecta</taxon>
        <taxon>Pterygota</taxon>
        <taxon>Neoptera</taxon>
        <taxon>Endopterygota</taxon>
        <taxon>Lepidoptera</taxon>
        <taxon>Glossata</taxon>
        <taxon>Ditrysia</taxon>
        <taxon>Papilionoidea</taxon>
        <taxon>Nymphalidae</taxon>
        <taxon>Heliconiinae</taxon>
        <taxon>Argynnini</taxon>
        <taxon>Brenthis</taxon>
    </lineage>
</organism>
<feature type="compositionally biased region" description="Low complexity" evidence="1">
    <location>
        <begin position="87"/>
        <end position="101"/>
    </location>
</feature>
<accession>A0A8J9VHN3</accession>
<dbReference type="OrthoDB" id="10399609at2759"/>
<gene>
    <name evidence="2" type="ORF">BINO364_LOCUS11979</name>
</gene>
<feature type="region of interest" description="Disordered" evidence="1">
    <location>
        <begin position="84"/>
        <end position="113"/>
    </location>
</feature>
<reference evidence="2" key="1">
    <citation type="submission" date="2021-12" db="EMBL/GenBank/DDBJ databases">
        <authorList>
            <person name="Martin H S."/>
        </authorList>
    </citation>
    <scope>NUCLEOTIDE SEQUENCE</scope>
</reference>